<gene>
    <name evidence="1" type="ordered locus">NSE_0462</name>
</gene>
<dbReference type="AlphaFoldDB" id="Q2GDU9"/>
<dbReference type="InterPro" id="IPR036760">
    <property type="entry name" value="SspB-like_sf"/>
</dbReference>
<proteinExistence type="predicted"/>
<evidence type="ECO:0008006" key="3">
    <source>
        <dbReference type="Google" id="ProtNLM"/>
    </source>
</evidence>
<dbReference type="KEGG" id="nse:NSE_0462"/>
<organism evidence="1 2">
    <name type="scientific">Ehrlichia sennetsu (strain ATCC VR-367 / Miyayama)</name>
    <name type="common">Neorickettsia sennetsu</name>
    <dbReference type="NCBI Taxonomy" id="222891"/>
    <lineage>
        <taxon>Bacteria</taxon>
        <taxon>Pseudomonadati</taxon>
        <taxon>Pseudomonadota</taxon>
        <taxon>Alphaproteobacteria</taxon>
        <taxon>Rickettsiales</taxon>
        <taxon>Anaplasmataceae</taxon>
        <taxon>Ehrlichia</taxon>
    </lineage>
</organism>
<reference evidence="1 2" key="1">
    <citation type="journal article" date="2006" name="PLoS Genet.">
        <title>Comparative genomics of emerging human ehrlichiosis agents.</title>
        <authorList>
            <person name="Dunning Hotopp J.C."/>
            <person name="Lin M."/>
            <person name="Madupu R."/>
            <person name="Crabtree J."/>
            <person name="Angiuoli S.V."/>
            <person name="Eisen J.A."/>
            <person name="Seshadri R."/>
            <person name="Ren Q."/>
            <person name="Wu M."/>
            <person name="Utterback T.R."/>
            <person name="Smith S."/>
            <person name="Lewis M."/>
            <person name="Khouri H."/>
            <person name="Zhang C."/>
            <person name="Niu H."/>
            <person name="Lin Q."/>
            <person name="Ohashi N."/>
            <person name="Zhi N."/>
            <person name="Nelson W."/>
            <person name="Brinkac L.M."/>
            <person name="Dodson R.J."/>
            <person name="Rosovitz M.J."/>
            <person name="Sundaram J."/>
            <person name="Daugherty S.C."/>
            <person name="Davidsen T."/>
            <person name="Durkin A.S."/>
            <person name="Gwinn M."/>
            <person name="Haft D.H."/>
            <person name="Selengut J.D."/>
            <person name="Sullivan S.A."/>
            <person name="Zafar N."/>
            <person name="Zhou L."/>
            <person name="Benahmed F."/>
            <person name="Forberger H."/>
            <person name="Halpin R."/>
            <person name="Mulligan S."/>
            <person name="Robinson J."/>
            <person name="White O."/>
            <person name="Rikihisa Y."/>
            <person name="Tettelin H."/>
        </authorList>
    </citation>
    <scope>NUCLEOTIDE SEQUENCE [LARGE SCALE GENOMIC DNA]</scope>
    <source>
        <strain evidence="2">ATCC VR-367 / Miyayama</strain>
    </source>
</reference>
<dbReference type="HOGENOM" id="CLU_106715_1_0_5"/>
<dbReference type="STRING" id="222891.NSE_0462"/>
<dbReference type="Gene3D" id="2.30.30.220">
    <property type="entry name" value="SspB-like"/>
    <property type="match status" value="1"/>
</dbReference>
<dbReference type="Pfam" id="PF04386">
    <property type="entry name" value="SspB"/>
    <property type="match status" value="1"/>
</dbReference>
<dbReference type="InterPro" id="IPR007481">
    <property type="entry name" value="SspB"/>
</dbReference>
<evidence type="ECO:0000313" key="1">
    <source>
        <dbReference type="EMBL" id="ABD46031.1"/>
    </source>
</evidence>
<evidence type="ECO:0000313" key="2">
    <source>
        <dbReference type="Proteomes" id="UP000001942"/>
    </source>
</evidence>
<accession>Q2GDU9</accession>
<dbReference type="Proteomes" id="UP000001942">
    <property type="component" value="Chromosome"/>
</dbReference>
<dbReference type="SUPFAM" id="SSF101738">
    <property type="entry name" value="SspB-like"/>
    <property type="match status" value="1"/>
</dbReference>
<keyword evidence="2" id="KW-1185">Reference proteome</keyword>
<dbReference type="EMBL" id="CP000237">
    <property type="protein sequence ID" value="ABD46031.1"/>
    <property type="molecule type" value="Genomic_DNA"/>
</dbReference>
<name>Q2GDU9_EHRS3</name>
<dbReference type="eggNOG" id="COG3814">
    <property type="taxonomic scope" value="Bacteria"/>
</dbReference>
<protein>
    <recommendedName>
        <fullName evidence="3">Stringent starvation protein B domain protein</fullName>
    </recommendedName>
</protein>
<sequence>MGRPVNRTAPVLFMKEIKYKALVNAAMLGIVRSVMKDVSAGEAANFFITFSTRNTSLSDGLKKKYPREMSIILQNQFSDLQVSYEKFSVVLSFSGVEECITVPFSSILYFLDRECNFALEFHDLASEGSVDEVDFCNAGGAYVPGTNAKGEQQGKIIDITNMLKKK</sequence>